<name>A0A7X5HTZ4_9FIRM</name>
<keyword evidence="2" id="KW-1185">Reference proteome</keyword>
<organism evidence="1 2">
    <name type="scientific">Anaerotalea alkaliphila</name>
    <dbReference type="NCBI Taxonomy" id="2662126"/>
    <lineage>
        <taxon>Bacteria</taxon>
        <taxon>Bacillati</taxon>
        <taxon>Bacillota</taxon>
        <taxon>Clostridia</taxon>
        <taxon>Eubacteriales</taxon>
        <taxon>Anaerotalea</taxon>
    </lineage>
</organism>
<dbReference type="RefSeq" id="WP_162369350.1">
    <property type="nucleotide sequence ID" value="NZ_JAAEEH010000004.1"/>
</dbReference>
<protein>
    <recommendedName>
        <fullName evidence="3">Peptidase C39-like domain-containing protein</fullName>
    </recommendedName>
</protein>
<dbReference type="EMBL" id="JAAEEH010000004">
    <property type="protein sequence ID" value="NDL66623.1"/>
    <property type="molecule type" value="Genomic_DNA"/>
</dbReference>
<sequence>MHIQPSISPIDLSIWDGSVLHQGGSQYWFPRRFHQVSGCGPVAAANITAWLAQRWPERYSRLYPYGTAPFQKDAFVRHMVEIRKSVRPGLFGLTSVETFTRQLLAFAASRGVSLSHATQKDPMDSHEALSFIRSGLELQVPVAILVLLHPRKELDEYTWHWMTITDLRCASGTPSCILEVSSWGQEHLLDFDLLWNHRNQKKHKIHLGYYF</sequence>
<gene>
    <name evidence="1" type="ORF">GXN74_02520</name>
</gene>
<accession>A0A7X5HTZ4</accession>
<dbReference type="Proteomes" id="UP000461585">
    <property type="component" value="Unassembled WGS sequence"/>
</dbReference>
<comment type="caution">
    <text evidence="1">The sequence shown here is derived from an EMBL/GenBank/DDBJ whole genome shotgun (WGS) entry which is preliminary data.</text>
</comment>
<evidence type="ECO:0000313" key="1">
    <source>
        <dbReference type="EMBL" id="NDL66623.1"/>
    </source>
</evidence>
<dbReference type="AlphaFoldDB" id="A0A7X5HTZ4"/>
<evidence type="ECO:0008006" key="3">
    <source>
        <dbReference type="Google" id="ProtNLM"/>
    </source>
</evidence>
<reference evidence="1 2" key="1">
    <citation type="submission" date="2020-01" db="EMBL/GenBank/DDBJ databases">
        <title>Anaeroalcalibacter tamaniensis gen. nov., sp. nov., moderately halophilic strictly anaerobic fermenter bacterium from mud volcano of Taman peninsula.</title>
        <authorList>
            <person name="Frolova A."/>
            <person name="Merkel A.Y."/>
            <person name="Slobodkin A.I."/>
        </authorList>
    </citation>
    <scope>NUCLEOTIDE SEQUENCE [LARGE SCALE GENOMIC DNA]</scope>
    <source>
        <strain evidence="1 2">F-3ap</strain>
    </source>
</reference>
<proteinExistence type="predicted"/>
<evidence type="ECO:0000313" key="2">
    <source>
        <dbReference type="Proteomes" id="UP000461585"/>
    </source>
</evidence>